<dbReference type="EMBL" id="JAURUR010000011">
    <property type="protein sequence ID" value="MDP9765456.1"/>
    <property type="molecule type" value="Genomic_DNA"/>
</dbReference>
<gene>
    <name evidence="1" type="ORF">QO006_002907</name>
</gene>
<accession>A0ABT9MFX8</accession>
<evidence type="ECO:0000313" key="2">
    <source>
        <dbReference type="Proteomes" id="UP001232163"/>
    </source>
</evidence>
<reference evidence="1 2" key="1">
    <citation type="submission" date="2023-07" db="EMBL/GenBank/DDBJ databases">
        <title>Genomic Encyclopedia of Type Strains, Phase IV (KMG-IV): sequencing the most valuable type-strain genomes for metagenomic binning, comparative biology and taxonomic classification.</title>
        <authorList>
            <person name="Goeker M."/>
        </authorList>
    </citation>
    <scope>NUCLEOTIDE SEQUENCE [LARGE SCALE GENOMIC DNA]</scope>
    <source>
        <strain evidence="1 2">NIO-1023</strain>
    </source>
</reference>
<name>A0ABT9MFX8_9DEIO</name>
<dbReference type="Proteomes" id="UP001232163">
    <property type="component" value="Unassembled WGS sequence"/>
</dbReference>
<dbReference type="RefSeq" id="WP_307467507.1">
    <property type="nucleotide sequence ID" value="NZ_JAURUR010000011.1"/>
</dbReference>
<comment type="caution">
    <text evidence="1">The sequence shown here is derived from an EMBL/GenBank/DDBJ whole genome shotgun (WGS) entry which is preliminary data.</text>
</comment>
<keyword evidence="2" id="KW-1185">Reference proteome</keyword>
<proteinExistence type="predicted"/>
<sequence length="156" mass="17651">MRAASVKLKVEVQNVYDAYTRHLESVFLSVWNDEYPALQTLVNDYLWPISPHSFDVLRRNIESLPIGDGWYNDSVGCRRVAADVFTVFSFYPRHATPDHEFELVDGEPEIFGYQEVLSVLAEVQVCVTQLQAQHPLLLGLAQDQSKPSADQQISGP</sequence>
<evidence type="ECO:0000313" key="1">
    <source>
        <dbReference type="EMBL" id="MDP9765456.1"/>
    </source>
</evidence>
<organism evidence="1 2">
    <name type="scientific">Deinococcus enclensis</name>
    <dbReference type="NCBI Taxonomy" id="1049582"/>
    <lineage>
        <taxon>Bacteria</taxon>
        <taxon>Thermotogati</taxon>
        <taxon>Deinococcota</taxon>
        <taxon>Deinococci</taxon>
        <taxon>Deinococcales</taxon>
        <taxon>Deinococcaceae</taxon>
        <taxon>Deinococcus</taxon>
    </lineage>
</organism>
<protein>
    <submittedName>
        <fullName evidence="1">Uncharacterized protein</fullName>
    </submittedName>
</protein>